<comment type="caution">
    <text evidence="3">The sequence shown here is derived from an EMBL/GenBank/DDBJ whole genome shotgun (WGS) entry which is preliminary data.</text>
</comment>
<evidence type="ECO:0000313" key="3">
    <source>
        <dbReference type="EMBL" id="MFB2833260.1"/>
    </source>
</evidence>
<organism evidence="3 4">
    <name type="scientific">Floridaenema evergladense BLCC-F167</name>
    <dbReference type="NCBI Taxonomy" id="3153639"/>
    <lineage>
        <taxon>Bacteria</taxon>
        <taxon>Bacillati</taxon>
        <taxon>Cyanobacteriota</taxon>
        <taxon>Cyanophyceae</taxon>
        <taxon>Oscillatoriophycideae</taxon>
        <taxon>Aerosakkonematales</taxon>
        <taxon>Aerosakkonemataceae</taxon>
        <taxon>Floridanema</taxon>
        <taxon>Floridanema evergladense</taxon>
    </lineage>
</organism>
<evidence type="ECO:0000256" key="1">
    <source>
        <dbReference type="SAM" id="Coils"/>
    </source>
</evidence>
<gene>
    <name evidence="3" type="ORF">ACE1CA_01865</name>
</gene>
<evidence type="ECO:0000256" key="2">
    <source>
        <dbReference type="SAM" id="MobiDB-lite"/>
    </source>
</evidence>
<protein>
    <submittedName>
        <fullName evidence="3">Uncharacterized protein</fullName>
    </submittedName>
</protein>
<feature type="coiled-coil region" evidence="1">
    <location>
        <begin position="222"/>
        <end position="252"/>
    </location>
</feature>
<keyword evidence="1" id="KW-0175">Coiled coil</keyword>
<proteinExistence type="predicted"/>
<dbReference type="RefSeq" id="WP_413275726.1">
    <property type="nucleotide sequence ID" value="NZ_JBHFNT010000022.1"/>
</dbReference>
<evidence type="ECO:0000313" key="4">
    <source>
        <dbReference type="Proteomes" id="UP001576780"/>
    </source>
</evidence>
<keyword evidence="4" id="KW-1185">Reference proteome</keyword>
<feature type="region of interest" description="Disordered" evidence="2">
    <location>
        <begin position="1"/>
        <end position="24"/>
    </location>
</feature>
<dbReference type="Proteomes" id="UP001576780">
    <property type="component" value="Unassembled WGS sequence"/>
</dbReference>
<sequence>MVANPEVCRNNGAKSKGAVTSKGKAIASRNAQKHGLLTKQPPLLVTEDFSTFEGLIQELINYYQPENPVEHFLIQQVAMGMLKQYRLWNVEAAIANLAILKQQQENNFSDVVIPPKINLDDFGYLEQRVPLKLFLLEEARILKGLIADLEHDLDCSGKQNRNDVLKAFSTTLRNNYFQKLRTATVYHYQDNLMQWLSVNLESSKQNSQTDLSEVINRVVRLSELAKQRIDEIKQLLIEIETNSQAIAKAQENSKALQNPELFARYQKEINRDLYAALDRLEALRDKRNH</sequence>
<dbReference type="EMBL" id="JBHFNT010000022">
    <property type="protein sequence ID" value="MFB2833260.1"/>
    <property type="molecule type" value="Genomic_DNA"/>
</dbReference>
<accession>A0ABV4WDU7</accession>
<name>A0ABV4WDU7_9CYAN</name>
<reference evidence="3 4" key="1">
    <citation type="submission" date="2024-09" db="EMBL/GenBank/DDBJ databases">
        <title>Floridaenema gen nov. (Aerosakkonemataceae, Aerosakkonematales ord. nov., Cyanobacteria) from benthic tropical and subtropical fresh waters, with the description of four new species.</title>
        <authorList>
            <person name="Moretto J.A."/>
            <person name="Berthold D.E."/>
            <person name="Lefler F.W."/>
            <person name="Huang I.-S."/>
            <person name="Laughinghouse H. IV."/>
        </authorList>
    </citation>
    <scope>NUCLEOTIDE SEQUENCE [LARGE SCALE GENOMIC DNA]</scope>
    <source>
        <strain evidence="3 4">BLCC-F167</strain>
    </source>
</reference>